<gene>
    <name evidence="3" type="ORF">RCOM_0900820</name>
</gene>
<dbReference type="FunCoup" id="B9RV86">
    <property type="interactions" value="324"/>
</dbReference>
<dbReference type="Pfam" id="PF18036">
    <property type="entry name" value="Ubiquitin_4"/>
    <property type="match status" value="1"/>
</dbReference>
<feature type="region of interest" description="Disordered" evidence="1">
    <location>
        <begin position="1"/>
        <end position="25"/>
    </location>
</feature>
<feature type="domain" description="Ubiquitin-like" evidence="2">
    <location>
        <begin position="74"/>
        <end position="157"/>
    </location>
</feature>
<dbReference type="OrthoDB" id="72819at2759"/>
<dbReference type="PROSITE" id="PS50053">
    <property type="entry name" value="UBIQUITIN_2"/>
    <property type="match status" value="1"/>
</dbReference>
<evidence type="ECO:0000256" key="1">
    <source>
        <dbReference type="SAM" id="MobiDB-lite"/>
    </source>
</evidence>
<dbReference type="KEGG" id="rcu:8282356"/>
<dbReference type="InterPro" id="IPR039690">
    <property type="entry name" value="SNRNP25"/>
</dbReference>
<protein>
    <recommendedName>
        <fullName evidence="2">Ubiquitin-like domain-containing protein</fullName>
    </recommendedName>
</protein>
<dbReference type="SUPFAM" id="SSF54236">
    <property type="entry name" value="Ubiquitin-like"/>
    <property type="match status" value="1"/>
</dbReference>
<dbReference type="EMBL" id="EQ973818">
    <property type="protein sequence ID" value="EEF44819.1"/>
    <property type="molecule type" value="Genomic_DNA"/>
</dbReference>
<sequence length="274" mass="31309">MIMRRIFGREQRKGNSDANHDNNNNNNTILKVIIERRCGLSPLSLKVDEDDAVNGNGGLVVRRYSYLKLPQQLLKLTVLKLDGSSFDVNIGRNATVAELKQAVEEIFSSSPEEGHDKISWSLVWGHFCLSYENQKLINDKVCIRNFGIKDGDQLQFIRHMSINYSNSRQSTSQNAVRKSLGPPSKDANVEKEQKTTEDHTSMNENQDYNLYDYCEDQEEIPISEFKLAHFLRGWLSYSRLWGTASRKGSQGQNRPSKFALECFGGRPRMIKLQS</sequence>
<reference evidence="4" key="1">
    <citation type="journal article" date="2010" name="Nat. Biotechnol.">
        <title>Draft genome sequence of the oilseed species Ricinus communis.</title>
        <authorList>
            <person name="Chan A.P."/>
            <person name="Crabtree J."/>
            <person name="Zhao Q."/>
            <person name="Lorenzi H."/>
            <person name="Orvis J."/>
            <person name="Puiu D."/>
            <person name="Melake-Berhan A."/>
            <person name="Jones K.M."/>
            <person name="Redman J."/>
            <person name="Chen G."/>
            <person name="Cahoon E.B."/>
            <person name="Gedil M."/>
            <person name="Stanke M."/>
            <person name="Haas B.J."/>
            <person name="Wortman J.R."/>
            <person name="Fraser-Liggett C.M."/>
            <person name="Ravel J."/>
            <person name="Rabinowicz P.D."/>
        </authorList>
    </citation>
    <scope>NUCLEOTIDE SEQUENCE [LARGE SCALE GENOMIC DNA]</scope>
    <source>
        <strain evidence="4">cv. Hale</strain>
    </source>
</reference>
<dbReference type="InterPro" id="IPR029071">
    <property type="entry name" value="Ubiquitin-like_domsf"/>
</dbReference>
<organism evidence="3 4">
    <name type="scientific">Ricinus communis</name>
    <name type="common">Castor bean</name>
    <dbReference type="NCBI Taxonomy" id="3988"/>
    <lineage>
        <taxon>Eukaryota</taxon>
        <taxon>Viridiplantae</taxon>
        <taxon>Streptophyta</taxon>
        <taxon>Embryophyta</taxon>
        <taxon>Tracheophyta</taxon>
        <taxon>Spermatophyta</taxon>
        <taxon>Magnoliopsida</taxon>
        <taxon>eudicotyledons</taxon>
        <taxon>Gunneridae</taxon>
        <taxon>Pentapetalae</taxon>
        <taxon>rosids</taxon>
        <taxon>fabids</taxon>
        <taxon>Malpighiales</taxon>
        <taxon>Euphorbiaceae</taxon>
        <taxon>Acalyphoideae</taxon>
        <taxon>Acalypheae</taxon>
        <taxon>Ricinus</taxon>
    </lineage>
</organism>
<proteinExistence type="predicted"/>
<dbReference type="AlphaFoldDB" id="B9RV86"/>
<dbReference type="InParanoid" id="B9RV86"/>
<feature type="compositionally biased region" description="Basic and acidic residues" evidence="1">
    <location>
        <begin position="187"/>
        <end position="201"/>
    </location>
</feature>
<evidence type="ECO:0000259" key="2">
    <source>
        <dbReference type="PROSITE" id="PS50053"/>
    </source>
</evidence>
<dbReference type="InterPro" id="IPR040610">
    <property type="entry name" value="SNRNP25_ubiquitin"/>
</dbReference>
<dbReference type="GO" id="GO:0000398">
    <property type="term" value="P:mRNA splicing, via spliceosome"/>
    <property type="evidence" value="ECO:0007669"/>
    <property type="project" value="InterPro"/>
</dbReference>
<feature type="compositionally biased region" description="Polar residues" evidence="1">
    <location>
        <begin position="167"/>
        <end position="176"/>
    </location>
</feature>
<dbReference type="PANTHER" id="PTHR14942:SF9">
    <property type="entry name" value="OS02G0188500 PROTEIN"/>
    <property type="match status" value="1"/>
</dbReference>
<feature type="region of interest" description="Disordered" evidence="1">
    <location>
        <begin position="167"/>
        <end position="202"/>
    </location>
</feature>
<dbReference type="PANTHER" id="PTHR14942">
    <property type="entry name" value="U11/U12 SMALL NUCLEAR RIBONUCLEOPROTEIN 25 KDA PROTEIN"/>
    <property type="match status" value="1"/>
</dbReference>
<evidence type="ECO:0000313" key="3">
    <source>
        <dbReference type="EMBL" id="EEF44819.1"/>
    </source>
</evidence>
<evidence type="ECO:0000313" key="4">
    <source>
        <dbReference type="Proteomes" id="UP000008311"/>
    </source>
</evidence>
<name>B9RV86_RICCO</name>
<dbReference type="Proteomes" id="UP000008311">
    <property type="component" value="Unassembled WGS sequence"/>
</dbReference>
<feature type="compositionally biased region" description="Basic and acidic residues" evidence="1">
    <location>
        <begin position="7"/>
        <end position="20"/>
    </location>
</feature>
<dbReference type="Gene3D" id="3.10.20.90">
    <property type="entry name" value="Phosphatidylinositol 3-kinase Catalytic Subunit, Chain A, domain 1"/>
    <property type="match status" value="1"/>
</dbReference>
<dbReference type="CDD" id="cd17058">
    <property type="entry name" value="Ubl_SNRNP25"/>
    <property type="match status" value="1"/>
</dbReference>
<dbReference type="InterPro" id="IPR000626">
    <property type="entry name" value="Ubiquitin-like_dom"/>
</dbReference>
<dbReference type="eggNOG" id="ENOG502S01M">
    <property type="taxonomic scope" value="Eukaryota"/>
</dbReference>
<keyword evidence="4" id="KW-1185">Reference proteome</keyword>
<accession>B9RV86</accession>